<dbReference type="InterPro" id="IPR025792">
    <property type="entry name" value="tRNA_Gua_MeTrfase_euk"/>
</dbReference>
<comment type="function">
    <text evidence="10">Specifically methylates the N1 position of guanosine-37 in various cytoplasmic and mitochondrial tRNAs. Methylation is not dependent on the nature of the nucleoside 5' of the target nucleoside. This is the first step in the biosynthesis of wybutosine (yW), a modified base adjacent to the anticodon of tRNAs and required for accurate decoding.</text>
</comment>
<dbReference type="Proteomes" id="UP000005222">
    <property type="component" value="Chromosome H"/>
</dbReference>
<dbReference type="InterPro" id="IPR056744">
    <property type="entry name" value="TRM5/TYW2-like_N"/>
</dbReference>
<dbReference type="InterPro" id="IPR029063">
    <property type="entry name" value="SAM-dependent_MTases_sf"/>
</dbReference>
<evidence type="ECO:0000256" key="11">
    <source>
        <dbReference type="SAM" id="MobiDB-lite"/>
    </source>
</evidence>
<keyword evidence="8 10" id="KW-0539">Nucleus</keyword>
<dbReference type="Proteomes" id="UP000005222">
    <property type="component" value="Chromosome G"/>
</dbReference>
<keyword evidence="2 10" id="KW-0963">Cytoplasm</keyword>
<dbReference type="PROSITE" id="PS51684">
    <property type="entry name" value="SAM_MT_TRM5_TYW2"/>
    <property type="match status" value="1"/>
</dbReference>
<accession>G8YH97</accession>
<protein>
    <recommendedName>
        <fullName evidence="10">tRNA (guanine(37)-N1)-methyltransferase</fullName>
        <ecNumber evidence="10">2.1.1.228</ecNumber>
    </recommendedName>
    <alternativeName>
        <fullName evidence="10">M1G-methyltransferase</fullName>
    </alternativeName>
    <alternativeName>
        <fullName evidence="10">tRNA [GM37] methyltransferase</fullName>
    </alternativeName>
    <alternativeName>
        <fullName evidence="10">tRNA methyltransferase 5</fullName>
    </alternativeName>
</protein>
<reference evidence="15" key="2">
    <citation type="journal article" date="2012" name="G3 (Bethesda)">
        <title>Pichia sorbitophila, an interspecies yeast hybrid reveals early steps of genome resolution following polyploidization.</title>
        <authorList>
            <person name="Leh Louis V."/>
            <person name="Despons L."/>
            <person name="Friedrich A."/>
            <person name="Martin T."/>
            <person name="Durrens P."/>
            <person name="Casaregola S."/>
            <person name="Neuveglise C."/>
            <person name="Fairhead C."/>
            <person name="Marck C."/>
            <person name="Cruz J.A."/>
            <person name="Straub M.L."/>
            <person name="Kugler V."/>
            <person name="Sacerdot C."/>
            <person name="Uzunov Z."/>
            <person name="Thierry A."/>
            <person name="Weiss S."/>
            <person name="Bleykasten C."/>
            <person name="De Montigny J."/>
            <person name="Jacques N."/>
            <person name="Jung P."/>
            <person name="Lemaire M."/>
            <person name="Mallet S."/>
            <person name="Morel G."/>
            <person name="Richard G.F."/>
            <person name="Sarkar A."/>
            <person name="Savel G."/>
            <person name="Schacherer J."/>
            <person name="Seret M.L."/>
            <person name="Talla E."/>
            <person name="Samson G."/>
            <person name="Jubin C."/>
            <person name="Poulain J."/>
            <person name="Vacherie B."/>
            <person name="Barbe V."/>
            <person name="Pelletier E."/>
            <person name="Sherman D.J."/>
            <person name="Westhof E."/>
            <person name="Weissenbach J."/>
            <person name="Baret P.V."/>
            <person name="Wincker P."/>
            <person name="Gaillardin C."/>
            <person name="Dujon B."/>
            <person name="Souciet J.L."/>
        </authorList>
    </citation>
    <scope>NUCLEOTIDE SEQUENCE [LARGE SCALE GENOMIC DNA]</scope>
    <source>
        <strain evidence="15">ATCC MYA-4447 / BCRC 22081 / CBS 7064 / NBRC 10061 / NRRL Y-12695</strain>
    </source>
</reference>
<feature type="binding site" evidence="10">
    <location>
        <begin position="335"/>
        <end position="336"/>
    </location>
    <ligand>
        <name>S-adenosyl-L-methionine</name>
        <dbReference type="ChEBI" id="CHEBI:59789"/>
    </ligand>
</feature>
<dbReference type="OrthoDB" id="408788at2759"/>
<dbReference type="PANTHER" id="PTHR23245">
    <property type="entry name" value="TRNA METHYLTRANSFERASE"/>
    <property type="match status" value="1"/>
</dbReference>
<dbReference type="EMBL" id="FO082053">
    <property type="protein sequence ID" value="CCE80034.1"/>
    <property type="molecule type" value="Genomic_DNA"/>
</dbReference>
<sequence>MLSTFRKLPKVCCSIFTRNTKPCKPIYLSQFAKSYHRPSKTERREMISSVKFDPPVNRSMTELDRSFFQKEVNLLVACFPEPKYLGKFVKECKDDILYLPSIKHIVQVDEKSKGVLLRPDIKSVDDVSSGVSDITKKKIEEYGLQIRDYKLKLTYDFWKADDILRAILPEELLDDIPSGFAQAGHVAHLNLKEEFKKYGGLIGQVILDKNPKVETVVDKLDTIDTKFRTFKMHVIAGKDDLMVEQQESGCRFAFDFSKVYWNSRLSTEHERLVASFQPETAVGDVFAGVGPFALPAAKKNVFVLANDLNPSSYEYLNQNVKLNSTENFVKTFNDDGREFIRNSPRLMLNWANNVKKVEKKKPRKKRRVDPSNAPPTEADVESINVPMFISNYVMNLPDSALTFLDEFVGLYSDPEVSSVLKSLPDFKLPIINVHCFEKYSPEEKPEPSQETLQKRVHERITKIMSYNVPYESMHFHIVRKVAPTKPMFCVSFELPYELAFRK</sequence>
<keyword evidence="4 10" id="KW-0808">Transferase</keyword>
<dbReference type="Pfam" id="PF25133">
    <property type="entry name" value="TYW2_N_2"/>
    <property type="match status" value="1"/>
</dbReference>
<evidence type="ECO:0000313" key="13">
    <source>
        <dbReference type="EMBL" id="CCE80034.1"/>
    </source>
</evidence>
<dbReference type="Pfam" id="PF02475">
    <property type="entry name" value="TRM5-TYW2_MTfase"/>
    <property type="match status" value="1"/>
</dbReference>
<evidence type="ECO:0000256" key="4">
    <source>
        <dbReference type="ARBA" id="ARBA00022679"/>
    </source>
</evidence>
<evidence type="ECO:0000256" key="6">
    <source>
        <dbReference type="ARBA" id="ARBA00022694"/>
    </source>
</evidence>
<dbReference type="HOGENOM" id="CLU_022610_2_2_1"/>
<dbReference type="Gene3D" id="3.30.300.110">
    <property type="entry name" value="Met-10+ protein-like domains"/>
    <property type="match status" value="1"/>
</dbReference>
<evidence type="ECO:0000256" key="2">
    <source>
        <dbReference type="ARBA" id="ARBA00022490"/>
    </source>
</evidence>
<dbReference type="GO" id="GO:0005759">
    <property type="term" value="C:mitochondrial matrix"/>
    <property type="evidence" value="ECO:0007669"/>
    <property type="project" value="UniProtKB-SubCell"/>
</dbReference>
<name>G8YH97_PICSO</name>
<comment type="subunit">
    <text evidence="10">Monomer.</text>
</comment>
<organism evidence="14 15">
    <name type="scientific">Pichia sorbitophila (strain ATCC MYA-4447 / BCRC 22081 / CBS 7064 / NBRC 10061 / NRRL Y-12695)</name>
    <name type="common">Hybrid yeast</name>
    <dbReference type="NCBI Taxonomy" id="559304"/>
    <lineage>
        <taxon>Eukaryota</taxon>
        <taxon>Fungi</taxon>
        <taxon>Dikarya</taxon>
        <taxon>Ascomycota</taxon>
        <taxon>Saccharomycotina</taxon>
        <taxon>Pichiomycetes</taxon>
        <taxon>Debaryomycetaceae</taxon>
        <taxon>Millerozyma</taxon>
    </lineage>
</organism>
<dbReference type="EC" id="2.1.1.228" evidence="10"/>
<feature type="compositionally biased region" description="Basic residues" evidence="11">
    <location>
        <begin position="358"/>
        <end position="367"/>
    </location>
</feature>
<feature type="domain" description="SAM-dependent methyltransferase TRM5/TYW2-type" evidence="12">
    <location>
        <begin position="180"/>
        <end position="496"/>
    </location>
</feature>
<dbReference type="eggNOG" id="KOG2078">
    <property type="taxonomic scope" value="Eukaryota"/>
</dbReference>
<evidence type="ECO:0000259" key="12">
    <source>
        <dbReference type="PROSITE" id="PS51684"/>
    </source>
</evidence>
<evidence type="ECO:0000256" key="3">
    <source>
        <dbReference type="ARBA" id="ARBA00022603"/>
    </source>
</evidence>
<evidence type="ECO:0000256" key="9">
    <source>
        <dbReference type="ARBA" id="ARBA00047783"/>
    </source>
</evidence>
<dbReference type="GO" id="GO:0002939">
    <property type="term" value="P:tRNA N1-guanine methylation"/>
    <property type="evidence" value="ECO:0007669"/>
    <property type="project" value="TreeGrafter"/>
</dbReference>
<dbReference type="HAMAP" id="MF_03152">
    <property type="entry name" value="TRM5"/>
    <property type="match status" value="1"/>
</dbReference>
<dbReference type="OMA" id="WSYVDVM"/>
<comment type="similarity">
    <text evidence="10">Belongs to the TRM5 / TYW2 family.</text>
</comment>
<dbReference type="FunFam" id="3.30.300.110:FF:000001">
    <property type="entry name" value="tRNA (guanine(37)-N1)-methyltransferase"/>
    <property type="match status" value="1"/>
</dbReference>
<dbReference type="Gene3D" id="3.40.50.150">
    <property type="entry name" value="Vaccinia Virus protein VP39"/>
    <property type="match status" value="1"/>
</dbReference>
<dbReference type="SUPFAM" id="SSF53335">
    <property type="entry name" value="S-adenosyl-L-methionine-dependent methyltransferases"/>
    <property type="match status" value="1"/>
</dbReference>
<reference evidence="14" key="1">
    <citation type="submission" date="2011-10" db="EMBL/GenBank/DDBJ databases">
        <authorList>
            <person name="Genoscope - CEA"/>
        </authorList>
    </citation>
    <scope>NUCLEOTIDE SEQUENCE</scope>
</reference>
<dbReference type="InParanoid" id="G8YH97"/>
<evidence type="ECO:0000256" key="1">
    <source>
        <dbReference type="ARBA" id="ARBA00009775"/>
    </source>
</evidence>
<evidence type="ECO:0000256" key="5">
    <source>
        <dbReference type="ARBA" id="ARBA00022691"/>
    </source>
</evidence>
<dbReference type="EMBL" id="FO082052">
    <property type="protein sequence ID" value="CCE80799.1"/>
    <property type="molecule type" value="Genomic_DNA"/>
</dbReference>
<evidence type="ECO:0000256" key="10">
    <source>
        <dbReference type="HAMAP-Rule" id="MF_03152"/>
    </source>
</evidence>
<comment type="subcellular location">
    <subcellularLocation>
        <location evidence="10">Mitochondrion matrix</location>
    </subcellularLocation>
    <subcellularLocation>
        <location evidence="10">Nucleus</location>
    </subcellularLocation>
    <subcellularLocation>
        <location evidence="10">Cytoplasm</location>
    </subcellularLocation>
    <text evidence="10">Predominantly in the mitochondria and in the nucleus.</text>
</comment>
<dbReference type="STRING" id="559304.G8YH97"/>
<feature type="binding site" evidence="10">
    <location>
        <position position="269"/>
    </location>
    <ligand>
        <name>S-adenosyl-L-methionine</name>
        <dbReference type="ChEBI" id="CHEBI:59789"/>
    </ligand>
</feature>
<dbReference type="GO" id="GO:0052906">
    <property type="term" value="F:tRNA (guanine(37)-N1)-methyltransferase activity"/>
    <property type="evidence" value="ECO:0007669"/>
    <property type="project" value="UniProtKB-UniRule"/>
</dbReference>
<keyword evidence="3 10" id="KW-0489">Methyltransferase</keyword>
<proteinExistence type="inferred from homology"/>
<dbReference type="FunCoup" id="G8YH97">
    <property type="interactions" value="1850"/>
</dbReference>
<keyword evidence="6 10" id="KW-0819">tRNA processing</keyword>
<evidence type="ECO:0000313" key="15">
    <source>
        <dbReference type="Proteomes" id="UP000005222"/>
    </source>
</evidence>
<dbReference type="PANTHER" id="PTHR23245:SF36">
    <property type="entry name" value="TRNA (GUANINE(37)-N1)-METHYLTRANSFERASE"/>
    <property type="match status" value="1"/>
</dbReference>
<evidence type="ECO:0000256" key="8">
    <source>
        <dbReference type="ARBA" id="ARBA00023242"/>
    </source>
</evidence>
<keyword evidence="15" id="KW-1185">Reference proteome</keyword>
<feature type="binding site" evidence="10">
    <location>
        <position position="395"/>
    </location>
    <ligand>
        <name>S-adenosyl-L-methionine</name>
        <dbReference type="ChEBI" id="CHEBI:59789"/>
    </ligand>
</feature>
<dbReference type="GO" id="GO:0070901">
    <property type="term" value="P:mitochondrial tRNA methylation"/>
    <property type="evidence" value="ECO:0007669"/>
    <property type="project" value="TreeGrafter"/>
</dbReference>
<evidence type="ECO:0000313" key="14">
    <source>
        <dbReference type="EMBL" id="CCE80799.1"/>
    </source>
</evidence>
<keyword evidence="7 10" id="KW-0496">Mitochondrion</keyword>
<dbReference type="InterPro" id="IPR056743">
    <property type="entry name" value="TRM5-TYW2-like_MTfase"/>
</dbReference>
<feature type="binding site" evidence="10">
    <location>
        <begin position="307"/>
        <end position="308"/>
    </location>
    <ligand>
        <name>S-adenosyl-L-methionine</name>
        <dbReference type="ChEBI" id="CHEBI:59789"/>
    </ligand>
</feature>
<gene>
    <name evidence="14" type="primary">Piso0_003131</name>
    <name evidence="10" type="synonym">TRM5</name>
    <name evidence="13" type="ORF">GNLVRS01_PISO0G05572g</name>
    <name evidence="14" type="ORF">GNLVRS01_PISO0H05573g</name>
</gene>
<dbReference type="InterPro" id="IPR030382">
    <property type="entry name" value="MeTrfase_TRM5/TYW2"/>
</dbReference>
<dbReference type="AlphaFoldDB" id="G8YH97"/>
<evidence type="ECO:0000256" key="7">
    <source>
        <dbReference type="ARBA" id="ARBA00023128"/>
    </source>
</evidence>
<dbReference type="GO" id="GO:0005634">
    <property type="term" value="C:nucleus"/>
    <property type="evidence" value="ECO:0007669"/>
    <property type="project" value="UniProtKB-SubCell"/>
</dbReference>
<comment type="catalytic activity">
    <reaction evidence="9 10">
        <text>guanosine(37) in tRNA + S-adenosyl-L-methionine = N(1)-methylguanosine(37) in tRNA + S-adenosyl-L-homocysteine + H(+)</text>
        <dbReference type="Rhea" id="RHEA:36899"/>
        <dbReference type="Rhea" id="RHEA-COMP:10145"/>
        <dbReference type="Rhea" id="RHEA-COMP:10147"/>
        <dbReference type="ChEBI" id="CHEBI:15378"/>
        <dbReference type="ChEBI" id="CHEBI:57856"/>
        <dbReference type="ChEBI" id="CHEBI:59789"/>
        <dbReference type="ChEBI" id="CHEBI:73542"/>
        <dbReference type="ChEBI" id="CHEBI:74269"/>
        <dbReference type="EC" id="2.1.1.228"/>
    </reaction>
</comment>
<keyword evidence="5 10" id="KW-0949">S-adenosyl-L-methionine</keyword>
<comment type="similarity">
    <text evidence="1">Belongs to the class I-like SAM-binding methyltransferase superfamily. TRM5/TYW2 family.</text>
</comment>
<feature type="region of interest" description="Disordered" evidence="11">
    <location>
        <begin position="358"/>
        <end position="377"/>
    </location>
</feature>